<name>A0ABY1SHA7_9FLAO</name>
<protein>
    <submittedName>
        <fullName evidence="1">Uncharacterized protein</fullName>
    </submittedName>
</protein>
<evidence type="ECO:0000313" key="1">
    <source>
        <dbReference type="EMBL" id="SNR53108.1"/>
    </source>
</evidence>
<evidence type="ECO:0000313" key="2">
    <source>
        <dbReference type="Proteomes" id="UP000198337"/>
    </source>
</evidence>
<dbReference type="RefSeq" id="WP_089260642.1">
    <property type="nucleotide sequence ID" value="NZ_FZNV01000003.1"/>
</dbReference>
<proteinExistence type="predicted"/>
<reference evidence="1 2" key="1">
    <citation type="submission" date="2017-06" db="EMBL/GenBank/DDBJ databases">
        <authorList>
            <person name="Varghese N."/>
            <person name="Submissions S."/>
        </authorList>
    </citation>
    <scope>NUCLEOTIDE SEQUENCE [LARGE SCALE GENOMIC DNA]</scope>
    <source>
        <strain evidence="1 2">DSM 19840</strain>
    </source>
</reference>
<gene>
    <name evidence="1" type="ORF">SAMN04488009_2172</name>
</gene>
<comment type="caution">
    <text evidence="1">The sequence shown here is derived from an EMBL/GenBank/DDBJ whole genome shotgun (WGS) entry which is preliminary data.</text>
</comment>
<dbReference type="Proteomes" id="UP000198337">
    <property type="component" value="Unassembled WGS sequence"/>
</dbReference>
<dbReference type="Gene3D" id="3.30.70.3110">
    <property type="match status" value="1"/>
</dbReference>
<sequence>MKHIKKLVVVVVVAVGFFSFKGIHQHHQMEHQVNELFADTIAAVEQEMSTYIQPELTDLNELTVLEDEQAVVLGFEVYNYLPIGFDAYAGANLTEADFQVFEQEEPVELGFNTAAYLPKDFSAHAL</sequence>
<organism evidence="1 2">
    <name type="scientific">Maribacter sedimenticola</name>
    <dbReference type="NCBI Taxonomy" id="228956"/>
    <lineage>
        <taxon>Bacteria</taxon>
        <taxon>Pseudomonadati</taxon>
        <taxon>Bacteroidota</taxon>
        <taxon>Flavobacteriia</taxon>
        <taxon>Flavobacteriales</taxon>
        <taxon>Flavobacteriaceae</taxon>
        <taxon>Maribacter</taxon>
    </lineage>
</organism>
<accession>A0ABY1SHA7</accession>
<dbReference type="EMBL" id="FZNV01000003">
    <property type="protein sequence ID" value="SNR53108.1"/>
    <property type="molecule type" value="Genomic_DNA"/>
</dbReference>
<keyword evidence="2" id="KW-1185">Reference proteome</keyword>